<dbReference type="Pfam" id="PF00583">
    <property type="entry name" value="Acetyltransf_1"/>
    <property type="match status" value="1"/>
</dbReference>
<comment type="caution">
    <text evidence="4">The sequence shown here is derived from an EMBL/GenBank/DDBJ whole genome shotgun (WGS) entry which is preliminary data.</text>
</comment>
<dbReference type="CDD" id="cd04301">
    <property type="entry name" value="NAT_SF"/>
    <property type="match status" value="1"/>
</dbReference>
<dbReference type="InterPro" id="IPR000182">
    <property type="entry name" value="GNAT_dom"/>
</dbReference>
<dbReference type="Gene3D" id="3.40.630.30">
    <property type="match status" value="1"/>
</dbReference>
<evidence type="ECO:0000259" key="3">
    <source>
        <dbReference type="PROSITE" id="PS51186"/>
    </source>
</evidence>
<evidence type="ECO:0000313" key="5">
    <source>
        <dbReference type="Proteomes" id="UP001596253"/>
    </source>
</evidence>
<dbReference type="RefSeq" id="WP_223877313.1">
    <property type="nucleotide sequence ID" value="NZ_BJDK01000014.1"/>
</dbReference>
<reference evidence="5" key="1">
    <citation type="journal article" date="2019" name="Int. J. Syst. Evol. Microbiol.">
        <title>The Global Catalogue of Microorganisms (GCM) 10K type strain sequencing project: providing services to taxonomists for standard genome sequencing and annotation.</title>
        <authorList>
            <consortium name="The Broad Institute Genomics Platform"/>
            <consortium name="The Broad Institute Genome Sequencing Center for Infectious Disease"/>
            <person name="Wu L."/>
            <person name="Ma J."/>
        </authorList>
    </citation>
    <scope>NUCLEOTIDE SEQUENCE [LARGE SCALE GENOMIC DNA]</scope>
    <source>
        <strain evidence="5">CCM 8932</strain>
    </source>
</reference>
<dbReference type="PANTHER" id="PTHR43877:SF2">
    <property type="entry name" value="AMINOALKYLPHOSPHONATE N-ACETYLTRANSFERASE-RELATED"/>
    <property type="match status" value="1"/>
</dbReference>
<dbReference type="EC" id="2.3.-.-" evidence="4"/>
<protein>
    <submittedName>
        <fullName evidence="4">GNAT family N-acetyltransferase</fullName>
        <ecNumber evidence="4">2.3.-.-</ecNumber>
    </submittedName>
</protein>
<evidence type="ECO:0000256" key="1">
    <source>
        <dbReference type="ARBA" id="ARBA00022679"/>
    </source>
</evidence>
<dbReference type="Proteomes" id="UP001596253">
    <property type="component" value="Unassembled WGS sequence"/>
</dbReference>
<dbReference type="GO" id="GO:0016746">
    <property type="term" value="F:acyltransferase activity"/>
    <property type="evidence" value="ECO:0007669"/>
    <property type="project" value="UniProtKB-KW"/>
</dbReference>
<evidence type="ECO:0000313" key="4">
    <source>
        <dbReference type="EMBL" id="MFC6163888.1"/>
    </source>
</evidence>
<accession>A0ABW1R273</accession>
<gene>
    <name evidence="4" type="ORF">ACFP3T_04270</name>
</gene>
<dbReference type="InterPro" id="IPR050832">
    <property type="entry name" value="Bact_Acetyltransf"/>
</dbReference>
<proteinExistence type="predicted"/>
<dbReference type="PANTHER" id="PTHR43877">
    <property type="entry name" value="AMINOALKYLPHOSPHONATE N-ACETYLTRANSFERASE-RELATED-RELATED"/>
    <property type="match status" value="1"/>
</dbReference>
<dbReference type="SUPFAM" id="SSF55729">
    <property type="entry name" value="Acyl-CoA N-acyltransferases (Nat)"/>
    <property type="match status" value="1"/>
</dbReference>
<keyword evidence="2 4" id="KW-0012">Acyltransferase</keyword>
<keyword evidence="5" id="KW-1185">Reference proteome</keyword>
<name>A0ABW1R273_9LACO</name>
<sequence>MAMIQIKPATVADHAALAQIYLTDRQQDFPWVPQPKLADFEQDSRGELILVAWIDGQRAGFSSFYRLANFIHLLFVAPDFRQQGVGAALLTELRQYATAPLTLKCVMANEPALRFYSRVGFQIVKADRDALPPNYTLRDTHTEQYVNIKQDSLEN</sequence>
<keyword evidence="1 4" id="KW-0808">Transferase</keyword>
<feature type="domain" description="N-acetyltransferase" evidence="3">
    <location>
        <begin position="4"/>
        <end position="142"/>
    </location>
</feature>
<dbReference type="InterPro" id="IPR016181">
    <property type="entry name" value="Acyl_CoA_acyltransferase"/>
</dbReference>
<dbReference type="EMBL" id="JBHSSD010000016">
    <property type="protein sequence ID" value="MFC6163888.1"/>
    <property type="molecule type" value="Genomic_DNA"/>
</dbReference>
<evidence type="ECO:0000256" key="2">
    <source>
        <dbReference type="ARBA" id="ARBA00023315"/>
    </source>
</evidence>
<dbReference type="PROSITE" id="PS51186">
    <property type="entry name" value="GNAT"/>
    <property type="match status" value="1"/>
</dbReference>
<organism evidence="4 5">
    <name type="scientific">Lactiplantibacillus dongliensis</name>
    <dbReference type="NCBI Taxonomy" id="2559919"/>
    <lineage>
        <taxon>Bacteria</taxon>
        <taxon>Bacillati</taxon>
        <taxon>Bacillota</taxon>
        <taxon>Bacilli</taxon>
        <taxon>Lactobacillales</taxon>
        <taxon>Lactobacillaceae</taxon>
        <taxon>Lactiplantibacillus</taxon>
    </lineage>
</organism>